<keyword evidence="2" id="KW-0547">Nucleotide-binding</keyword>
<dbReference type="CDD" id="cd17039">
    <property type="entry name" value="Ubl_ubiquitin_like"/>
    <property type="match status" value="1"/>
</dbReference>
<feature type="domain" description="ABC transporter" evidence="9">
    <location>
        <begin position="721"/>
        <end position="965"/>
    </location>
</feature>
<keyword evidence="12" id="KW-1185">Reference proteome</keyword>
<dbReference type="PANTHER" id="PTHR24133:SF40">
    <property type="entry name" value="ANKYRIN REPEAT DOMAIN 44"/>
    <property type="match status" value="1"/>
</dbReference>
<keyword evidence="3" id="KW-0067">ATP-binding</keyword>
<feature type="transmembrane region" description="Helical" evidence="7">
    <location>
        <begin position="496"/>
        <end position="520"/>
    </location>
</feature>
<keyword evidence="4 7" id="KW-1133">Transmembrane helix</keyword>
<feature type="repeat" description="ANK" evidence="6">
    <location>
        <begin position="149"/>
        <end position="174"/>
    </location>
</feature>
<evidence type="ECO:0000256" key="5">
    <source>
        <dbReference type="ARBA" id="ARBA00023136"/>
    </source>
</evidence>
<feature type="repeat" description="ANK" evidence="6">
    <location>
        <begin position="252"/>
        <end position="284"/>
    </location>
</feature>
<dbReference type="Pfam" id="PF12796">
    <property type="entry name" value="Ank_2"/>
    <property type="match status" value="3"/>
</dbReference>
<sequence>MLCVYTHSGGTELVPLEKDVSSRRLSKSVRDLKTLLHHRCGIPRFRQKLIQRSTGQVLEDSEVLTSPGEIQQVTLNFVAAREQDHDRLKKAAGSGHFGQVESLLLRPLDPNITAQDGISPLLMACSGGHMEVVHLLLESLADANLATRDGYSPLRLAFEKGQIAIVSLLLQAKATPGPAECKGSCAGDTLLQIAVKTGNIEIVHSVCAAKGELNKASSNGGTALFEAASKGNLEIVHLLLLAKADANKADADDCTPICKAASTGNTDVVRYLMKARADINKPNYIGSTPLQVATGSNFGQVVTVLLQAAADANRPDKTGCNSLHIACGSGFVQVVRLLLASKINKDKPDKCGLTPLHIASGRCLVEVVRVLLEYSVNVNKSDVAKITPLHSAAGRGFVDIVRLLLTAGADVNLASERGSTPLHEASWGGHVEVLHDKGSSSDASGACHVAIVRLLLEYQADINFSDNSGSTALHIASGRGFLAVALGKSLAGQIAALVEVALVVLVLVLVLLLLVVLVLVLVLALVLVLVLVVCLYFLFTTWLSVGWVGRARRTENRFDDAQATQANDALLNCEQVRLLAAQKRVLRRFGRFWGALQRGQQSSDVAATVLATGQQAITACGLGVALMLVARRVCSGTASVGDLPMVQGLVSQLWAPLQFLGFYIRQARQALVDLEDARMLLNRPSSELEAAEALERRQLGSEFSAEALSNLPQAAPGCPLVEFRDVWFRYESHLPWILQGLSFCIEPGQFMAIVGPSGSGKSSLGRLVPRLFDTCKGSVLFNGVDVRHLQLSELRGRLAVVPQDVVVFNSSLLQNLTFARPGASKEEVEAAVRKSGLASALLSGEEGGLSLQSVVGERGLRLSGGERQRLSFARALLRAPQTELLLLDEATSALDSETGLAHEEDEPFKARDAVYKILVVEQGRITESGTHEVTFLVLMLGLSLPDAYAHALLQAEGFQASAERAVEEPATSFSKVFQSMQGLASHLQRLTAGEQRAQSAAVSDLSREIQGLQRDLAEVAPTFGSALEATSLAEPLIHLRTALQQCLAEATLEASKCIGLAVNVGNAVATAVNRAAAPKLRQLVEHMLQRMGIELTQLRQEANPILQWFVELLIRAASNSGSNTRFHQRLWYRPDA</sequence>
<evidence type="ECO:0000256" key="1">
    <source>
        <dbReference type="ARBA" id="ARBA00022692"/>
    </source>
</evidence>
<dbReference type="InterPro" id="IPR027417">
    <property type="entry name" value="P-loop_NTPase"/>
</dbReference>
<dbReference type="InterPro" id="IPR003593">
    <property type="entry name" value="AAA+_ATPase"/>
</dbReference>
<feature type="repeat" description="ANK" evidence="6">
    <location>
        <begin position="351"/>
        <end position="383"/>
    </location>
</feature>
<evidence type="ECO:0000256" key="2">
    <source>
        <dbReference type="ARBA" id="ARBA00022741"/>
    </source>
</evidence>
<dbReference type="InterPro" id="IPR002110">
    <property type="entry name" value="Ankyrin_rpt"/>
</dbReference>
<organism evidence="11 12">
    <name type="scientific">Symbiodinium microadriaticum</name>
    <name type="common">Dinoflagellate</name>
    <name type="synonym">Zooxanthella microadriatica</name>
    <dbReference type="NCBI Taxonomy" id="2951"/>
    <lineage>
        <taxon>Eukaryota</taxon>
        <taxon>Sar</taxon>
        <taxon>Alveolata</taxon>
        <taxon>Dinophyceae</taxon>
        <taxon>Suessiales</taxon>
        <taxon>Symbiodiniaceae</taxon>
        <taxon>Symbiodinium</taxon>
    </lineage>
</organism>
<dbReference type="InterPro" id="IPR000626">
    <property type="entry name" value="Ubiquitin-like_dom"/>
</dbReference>
<dbReference type="PRINTS" id="PR01415">
    <property type="entry name" value="ANKYRIN"/>
</dbReference>
<dbReference type="GO" id="GO:0140359">
    <property type="term" value="F:ABC-type transporter activity"/>
    <property type="evidence" value="ECO:0007669"/>
    <property type="project" value="InterPro"/>
</dbReference>
<evidence type="ECO:0000259" key="9">
    <source>
        <dbReference type="PROSITE" id="PS50893"/>
    </source>
</evidence>
<dbReference type="SUPFAM" id="SSF90123">
    <property type="entry name" value="ABC transporter transmembrane region"/>
    <property type="match status" value="1"/>
</dbReference>
<feature type="repeat" description="ANK" evidence="6">
    <location>
        <begin position="219"/>
        <end position="251"/>
    </location>
</feature>
<dbReference type="OrthoDB" id="441189at2759"/>
<dbReference type="AlphaFoldDB" id="A0A1Q9EL65"/>
<gene>
    <name evidence="11" type="primary">ATM1</name>
    <name evidence="11" type="ORF">AK812_SmicGene8358</name>
</gene>
<keyword evidence="6" id="KW-0040">ANK repeat</keyword>
<dbReference type="InterPro" id="IPR036640">
    <property type="entry name" value="ABC1_TM_sf"/>
</dbReference>
<evidence type="ECO:0000256" key="7">
    <source>
        <dbReference type="SAM" id="Phobius"/>
    </source>
</evidence>
<feature type="repeat" description="ANK" evidence="6">
    <location>
        <begin position="417"/>
        <end position="467"/>
    </location>
</feature>
<keyword evidence="1 7" id="KW-0812">Transmembrane</keyword>
<evidence type="ECO:0000259" key="10">
    <source>
        <dbReference type="PROSITE" id="PS50929"/>
    </source>
</evidence>
<dbReference type="SUPFAM" id="SSF52540">
    <property type="entry name" value="P-loop containing nucleoside triphosphate hydrolases"/>
    <property type="match status" value="1"/>
</dbReference>
<dbReference type="Gene3D" id="3.40.50.300">
    <property type="entry name" value="P-loop containing nucleotide triphosphate hydrolases"/>
    <property type="match status" value="1"/>
</dbReference>
<dbReference type="SUPFAM" id="SSF54236">
    <property type="entry name" value="Ubiquitin-like"/>
    <property type="match status" value="1"/>
</dbReference>
<name>A0A1Q9EL65_SYMMI</name>
<dbReference type="Gene3D" id="1.25.40.20">
    <property type="entry name" value="Ankyrin repeat-containing domain"/>
    <property type="match status" value="2"/>
</dbReference>
<dbReference type="Pfam" id="PF13637">
    <property type="entry name" value="Ank_4"/>
    <property type="match status" value="1"/>
</dbReference>
<feature type="transmembrane region" description="Helical" evidence="7">
    <location>
        <begin position="526"/>
        <end position="548"/>
    </location>
</feature>
<dbReference type="PROSITE" id="PS50088">
    <property type="entry name" value="ANK_REPEAT"/>
    <property type="match status" value="9"/>
</dbReference>
<dbReference type="Proteomes" id="UP000186817">
    <property type="component" value="Unassembled WGS sequence"/>
</dbReference>
<evidence type="ECO:0000256" key="6">
    <source>
        <dbReference type="PROSITE-ProRule" id="PRU00023"/>
    </source>
</evidence>
<dbReference type="GO" id="GO:0005524">
    <property type="term" value="F:ATP binding"/>
    <property type="evidence" value="ECO:0007669"/>
    <property type="project" value="UniProtKB-KW"/>
</dbReference>
<dbReference type="InterPro" id="IPR011527">
    <property type="entry name" value="ABC1_TM_dom"/>
</dbReference>
<dbReference type="PROSITE" id="PS50053">
    <property type="entry name" value="UBIQUITIN_2"/>
    <property type="match status" value="1"/>
</dbReference>
<dbReference type="SUPFAM" id="SSF48403">
    <property type="entry name" value="Ankyrin repeat"/>
    <property type="match status" value="1"/>
</dbReference>
<feature type="domain" description="Ubiquitin-like" evidence="8">
    <location>
        <begin position="24"/>
        <end position="68"/>
    </location>
</feature>
<feature type="repeat" description="ANK" evidence="6">
    <location>
        <begin position="384"/>
        <end position="416"/>
    </location>
</feature>
<dbReference type="PROSITE" id="PS00211">
    <property type="entry name" value="ABC_TRANSPORTER_1"/>
    <property type="match status" value="1"/>
</dbReference>
<dbReference type="PROSITE" id="PS50893">
    <property type="entry name" value="ABC_TRANSPORTER_2"/>
    <property type="match status" value="1"/>
</dbReference>
<evidence type="ECO:0000259" key="8">
    <source>
        <dbReference type="PROSITE" id="PS50053"/>
    </source>
</evidence>
<dbReference type="GO" id="GO:0016020">
    <property type="term" value="C:membrane"/>
    <property type="evidence" value="ECO:0007669"/>
    <property type="project" value="InterPro"/>
</dbReference>
<dbReference type="EMBL" id="LSRX01000123">
    <property type="protein sequence ID" value="OLQ08179.1"/>
    <property type="molecule type" value="Genomic_DNA"/>
</dbReference>
<feature type="domain" description="ABC transmembrane type-1" evidence="10">
    <location>
        <begin position="496"/>
        <end position="669"/>
    </location>
</feature>
<dbReference type="Pfam" id="PF00664">
    <property type="entry name" value="ABC_membrane"/>
    <property type="match status" value="1"/>
</dbReference>
<dbReference type="PANTHER" id="PTHR24133">
    <property type="entry name" value="ANKYRIN DOMAIN-CONTAINING"/>
    <property type="match status" value="1"/>
</dbReference>
<accession>A0A1Q9EL65</accession>
<evidence type="ECO:0000313" key="12">
    <source>
        <dbReference type="Proteomes" id="UP000186817"/>
    </source>
</evidence>
<feature type="repeat" description="ANK" evidence="6">
    <location>
        <begin position="116"/>
        <end position="148"/>
    </location>
</feature>
<dbReference type="InterPro" id="IPR052391">
    <property type="entry name" value="E3_Ligase-Neurotoxin"/>
</dbReference>
<dbReference type="InterPro" id="IPR029071">
    <property type="entry name" value="Ubiquitin-like_domsf"/>
</dbReference>
<protein>
    <submittedName>
        <fullName evidence="11">Iron-sulfur clusters transporter ATM1, mitochondrial</fullName>
    </submittedName>
</protein>
<keyword evidence="5 7" id="KW-0472">Membrane</keyword>
<dbReference type="GO" id="GO:0016887">
    <property type="term" value="F:ATP hydrolysis activity"/>
    <property type="evidence" value="ECO:0007669"/>
    <property type="project" value="InterPro"/>
</dbReference>
<dbReference type="Pfam" id="PF00005">
    <property type="entry name" value="ABC_tran"/>
    <property type="match status" value="1"/>
</dbReference>
<reference evidence="11 12" key="1">
    <citation type="submission" date="2016-02" db="EMBL/GenBank/DDBJ databases">
        <title>Genome analysis of coral dinoflagellate symbionts highlights evolutionary adaptations to a symbiotic lifestyle.</title>
        <authorList>
            <person name="Aranda M."/>
            <person name="Li Y."/>
            <person name="Liew Y.J."/>
            <person name="Baumgarten S."/>
            <person name="Simakov O."/>
            <person name="Wilson M."/>
            <person name="Piel J."/>
            <person name="Ashoor H."/>
            <person name="Bougouffa S."/>
            <person name="Bajic V.B."/>
            <person name="Ryu T."/>
            <person name="Ravasi T."/>
            <person name="Bayer T."/>
            <person name="Micklem G."/>
            <person name="Kim H."/>
            <person name="Bhak J."/>
            <person name="Lajeunesse T.C."/>
            <person name="Voolstra C.R."/>
        </authorList>
    </citation>
    <scope>NUCLEOTIDE SEQUENCE [LARGE SCALE GENOMIC DNA]</scope>
    <source>
        <strain evidence="11 12">CCMP2467</strain>
    </source>
</reference>
<dbReference type="Gene3D" id="1.20.1560.10">
    <property type="entry name" value="ABC transporter type 1, transmembrane domain"/>
    <property type="match status" value="1"/>
</dbReference>
<dbReference type="PROSITE" id="PS50929">
    <property type="entry name" value="ABC_TM1F"/>
    <property type="match status" value="1"/>
</dbReference>
<evidence type="ECO:0000256" key="4">
    <source>
        <dbReference type="ARBA" id="ARBA00022989"/>
    </source>
</evidence>
<dbReference type="InterPro" id="IPR017871">
    <property type="entry name" value="ABC_transporter-like_CS"/>
</dbReference>
<comment type="caution">
    <text evidence="11">The sequence shown here is derived from an EMBL/GenBank/DDBJ whole genome shotgun (WGS) entry which is preliminary data.</text>
</comment>
<dbReference type="InterPro" id="IPR003439">
    <property type="entry name" value="ABC_transporter-like_ATP-bd"/>
</dbReference>
<evidence type="ECO:0000313" key="11">
    <source>
        <dbReference type="EMBL" id="OLQ08179.1"/>
    </source>
</evidence>
<dbReference type="SMART" id="SM00382">
    <property type="entry name" value="AAA"/>
    <property type="match status" value="1"/>
</dbReference>
<proteinExistence type="predicted"/>
<feature type="repeat" description="ANK" evidence="6">
    <location>
        <begin position="285"/>
        <end position="317"/>
    </location>
</feature>
<dbReference type="PROSITE" id="PS50297">
    <property type="entry name" value="ANK_REP_REGION"/>
    <property type="match status" value="7"/>
</dbReference>
<dbReference type="Pfam" id="PF00023">
    <property type="entry name" value="Ank"/>
    <property type="match status" value="2"/>
</dbReference>
<dbReference type="InterPro" id="IPR036770">
    <property type="entry name" value="Ankyrin_rpt-contain_sf"/>
</dbReference>
<evidence type="ECO:0000256" key="3">
    <source>
        <dbReference type="ARBA" id="ARBA00022840"/>
    </source>
</evidence>
<feature type="repeat" description="ANK" evidence="6">
    <location>
        <begin position="318"/>
        <end position="350"/>
    </location>
</feature>
<dbReference type="SMART" id="SM00248">
    <property type="entry name" value="ANK"/>
    <property type="match status" value="11"/>
</dbReference>